<dbReference type="Gene3D" id="1.10.510.10">
    <property type="entry name" value="Transferase(Phosphotransferase) domain 1"/>
    <property type="match status" value="2"/>
</dbReference>
<evidence type="ECO:0000256" key="3">
    <source>
        <dbReference type="ARBA" id="ARBA00022777"/>
    </source>
</evidence>
<evidence type="ECO:0000313" key="10">
    <source>
        <dbReference type="Proteomes" id="UP001432000"/>
    </source>
</evidence>
<feature type="binding site" evidence="5">
    <location>
        <position position="259"/>
    </location>
    <ligand>
        <name>ATP</name>
        <dbReference type="ChEBI" id="CHEBI:30616"/>
    </ligand>
</feature>
<dbReference type="RefSeq" id="WP_338886811.1">
    <property type="nucleotide sequence ID" value="NZ_CP147846.1"/>
</dbReference>
<keyword evidence="2 5" id="KW-0547">Nucleotide-binding</keyword>
<dbReference type="InterPro" id="IPR008271">
    <property type="entry name" value="Ser/Thr_kinase_AS"/>
</dbReference>
<evidence type="ECO:0000259" key="8">
    <source>
        <dbReference type="PROSITE" id="PS50011"/>
    </source>
</evidence>
<evidence type="ECO:0000256" key="7">
    <source>
        <dbReference type="SAM" id="Phobius"/>
    </source>
</evidence>
<dbReference type="Pfam" id="PF00069">
    <property type="entry name" value="Pkinase"/>
    <property type="match status" value="1"/>
</dbReference>
<dbReference type="CDD" id="cd14014">
    <property type="entry name" value="STKc_PknB_like"/>
    <property type="match status" value="1"/>
</dbReference>
<feature type="transmembrane region" description="Helical" evidence="7">
    <location>
        <begin position="660"/>
        <end position="679"/>
    </location>
</feature>
<feature type="compositionally biased region" description="Polar residues" evidence="6">
    <location>
        <begin position="19"/>
        <end position="35"/>
    </location>
</feature>
<dbReference type="InterPro" id="IPR017441">
    <property type="entry name" value="Protein_kinase_ATP_BS"/>
</dbReference>
<keyword evidence="10" id="KW-1185">Reference proteome</keyword>
<dbReference type="PANTHER" id="PTHR43289:SF34">
    <property type="entry name" value="SERINE_THREONINE-PROTEIN KINASE YBDM-RELATED"/>
    <property type="match status" value="1"/>
</dbReference>
<keyword evidence="1 9" id="KW-0808">Transferase</keyword>
<dbReference type="GO" id="GO:0004674">
    <property type="term" value="F:protein serine/threonine kinase activity"/>
    <property type="evidence" value="ECO:0007669"/>
    <property type="project" value="UniProtKB-EC"/>
</dbReference>
<dbReference type="EC" id="2.7.11.1" evidence="9"/>
<dbReference type="InterPro" id="IPR000719">
    <property type="entry name" value="Prot_kinase_dom"/>
</dbReference>
<dbReference type="PROSITE" id="PS00107">
    <property type="entry name" value="PROTEIN_KINASE_ATP"/>
    <property type="match status" value="1"/>
</dbReference>
<dbReference type="SMART" id="SM00220">
    <property type="entry name" value="S_TKc"/>
    <property type="match status" value="1"/>
</dbReference>
<feature type="transmembrane region" description="Helical" evidence="7">
    <location>
        <begin position="691"/>
        <end position="718"/>
    </location>
</feature>
<feature type="region of interest" description="Disordered" evidence="6">
    <location>
        <begin position="1"/>
        <end position="47"/>
    </location>
</feature>
<name>A0ABZ2PE66_9NOCA</name>
<keyword evidence="7" id="KW-1133">Transmembrane helix</keyword>
<feature type="compositionally biased region" description="Basic and acidic residues" evidence="6">
    <location>
        <begin position="36"/>
        <end position="47"/>
    </location>
</feature>
<dbReference type="PROSITE" id="PS50011">
    <property type="entry name" value="PROTEIN_KINASE_DOM"/>
    <property type="match status" value="1"/>
</dbReference>
<keyword evidence="3 9" id="KW-0418">Kinase</keyword>
<organism evidence="9 10">
    <name type="scientific">Rhodococcus sovatensis</name>
    <dbReference type="NCBI Taxonomy" id="1805840"/>
    <lineage>
        <taxon>Bacteria</taxon>
        <taxon>Bacillati</taxon>
        <taxon>Actinomycetota</taxon>
        <taxon>Actinomycetes</taxon>
        <taxon>Mycobacteriales</taxon>
        <taxon>Nocardiaceae</taxon>
        <taxon>Rhodococcus</taxon>
    </lineage>
</organism>
<evidence type="ECO:0000256" key="5">
    <source>
        <dbReference type="PROSITE-ProRule" id="PRU10141"/>
    </source>
</evidence>
<evidence type="ECO:0000256" key="1">
    <source>
        <dbReference type="ARBA" id="ARBA00022679"/>
    </source>
</evidence>
<keyword evidence="4 5" id="KW-0067">ATP-binding</keyword>
<evidence type="ECO:0000256" key="4">
    <source>
        <dbReference type="ARBA" id="ARBA00022840"/>
    </source>
</evidence>
<evidence type="ECO:0000256" key="2">
    <source>
        <dbReference type="ARBA" id="ARBA00022741"/>
    </source>
</evidence>
<keyword evidence="7" id="KW-0472">Membrane</keyword>
<dbReference type="InterPro" id="IPR011009">
    <property type="entry name" value="Kinase-like_dom_sf"/>
</dbReference>
<dbReference type="PROSITE" id="PS00108">
    <property type="entry name" value="PROTEIN_KINASE_ST"/>
    <property type="match status" value="1"/>
</dbReference>
<accession>A0ABZ2PE66</accession>
<dbReference type="Proteomes" id="UP001432000">
    <property type="component" value="Chromosome"/>
</dbReference>
<dbReference type="SUPFAM" id="SSF56112">
    <property type="entry name" value="Protein kinase-like (PK-like)"/>
    <property type="match status" value="1"/>
</dbReference>
<feature type="transmembrane region" description="Helical" evidence="7">
    <location>
        <begin position="604"/>
        <end position="625"/>
    </location>
</feature>
<protein>
    <submittedName>
        <fullName evidence="9">Serine/threonine-protein kinase</fullName>
        <ecNumber evidence="9">2.7.11.1</ecNumber>
    </submittedName>
</protein>
<feature type="transmembrane region" description="Helical" evidence="7">
    <location>
        <begin position="747"/>
        <end position="769"/>
    </location>
</feature>
<dbReference type="EMBL" id="CP147846">
    <property type="protein sequence ID" value="WXG67335.1"/>
    <property type="molecule type" value="Genomic_DNA"/>
</dbReference>
<sequence length="814" mass="88314">MQPGSDRVTSDVDAPSVRSDGTSTVTAAATNGTDSHGTDSHGTDHDPADRLRLAWKAARGGDPLTPPILSNFLPDSADVRRRLLEQLISVDLQERWLRASVPKRLRQYCDEFEDLAPASLPAWLIYEEFCIRRQAGDSVSPQLYAAEYPAQSVDLAEMLNTMLGEATEQRTPALEATVIGESRVSVSAATVAGPATADMTGTSTGALAWTRPGSSDELEDLDVGDRVDDFDLLMGLGRGAFARVFLSRQRSMQRIVAVKISEDRGSEPQTLAQLDHDYIVRVFDQRVLPDKGLRLLYMQYVPGGTLLDLLQRVRACPADQRSGTLLLDTVDAALDARGSLRPTDSTVRESLSTLSWPETVAWLGRRLAEALHYAGERGVLHRDIKPANVLLTAEGVPKLADFNISFSDQVDGDSPVAYFGGSLSYMSPEQLEACHPGHPGRAEDLDTRSDLYSLAVVLWELLTGVKPFDDSNSNVEDGDRTVIDGLLDTRRTGITDSAIATLPAHCPSTLRRVLAECLSPSIGDRWSTGQELAQQFDLCLDQHARNLVDPPPSSARFRLRPFTVPVMTAAIGIPNAVAAIYNYQHNKALIIGDLPAVAQDRFETVTAVINGLFWPIGLVLIVYFFRRVLSVPRALRSGRTVPEKRLAEARADTLLAADRIVAVCLGLWVCAGIAFPLSLQIAAGSVPAQAYVHFIASLVVCGAMATAYPFFLVSLFTIRCLYPSFLPFGRAGSADEALLRALGRRSIGYLTVTAAIPLVAVAGLTFVPAENIPDIIGVVRVVCVGGIAAFVASYAIFRLIERDRDALRRVVSRN</sequence>
<feature type="transmembrane region" description="Helical" evidence="7">
    <location>
        <begin position="775"/>
        <end position="800"/>
    </location>
</feature>
<evidence type="ECO:0000256" key="6">
    <source>
        <dbReference type="SAM" id="MobiDB-lite"/>
    </source>
</evidence>
<dbReference type="PANTHER" id="PTHR43289">
    <property type="entry name" value="MITOGEN-ACTIVATED PROTEIN KINASE KINASE KINASE 20-RELATED"/>
    <property type="match status" value="1"/>
</dbReference>
<keyword evidence="7" id="KW-0812">Transmembrane</keyword>
<gene>
    <name evidence="9" type="ORF">WDS16_19050</name>
</gene>
<proteinExistence type="predicted"/>
<feature type="domain" description="Protein kinase" evidence="8">
    <location>
        <begin position="230"/>
        <end position="537"/>
    </location>
</feature>
<reference evidence="9 10" key="1">
    <citation type="submission" date="2024-03" db="EMBL/GenBank/DDBJ databases">
        <title>Natural products discovery in diverse microorganisms through a two-stage MS feature dereplication strategy.</title>
        <authorList>
            <person name="Zhang R."/>
        </authorList>
    </citation>
    <scope>NUCLEOTIDE SEQUENCE [LARGE SCALE GENOMIC DNA]</scope>
    <source>
        <strain evidence="9 10">18930</strain>
    </source>
</reference>
<evidence type="ECO:0000313" key="9">
    <source>
        <dbReference type="EMBL" id="WXG67335.1"/>
    </source>
</evidence>